<keyword evidence="4" id="KW-1185">Reference proteome</keyword>
<sequence>MSYRSPCAACEFHGRRCHENCIFAPYFPSTDPERFESINRIYGARTVGTMLQQTPVHFREDAVETMLFEARARIEDPIYGSVGIISRMQHEIVVARYKMAVMQLQIA</sequence>
<name>A0A443NWW7_9MAGN</name>
<comment type="similarity">
    <text evidence="1">Belongs to the LOB domain-containing protein family.</text>
</comment>
<evidence type="ECO:0000259" key="2">
    <source>
        <dbReference type="PROSITE" id="PS50891"/>
    </source>
</evidence>
<dbReference type="Pfam" id="PF03195">
    <property type="entry name" value="LOB"/>
    <property type="match status" value="1"/>
</dbReference>
<dbReference type="AlphaFoldDB" id="A0A443NWW7"/>
<comment type="caution">
    <text evidence="3">The sequence shown here is derived from an EMBL/GenBank/DDBJ whole genome shotgun (WGS) entry which is preliminary data.</text>
</comment>
<proteinExistence type="inferred from homology"/>
<dbReference type="PROSITE" id="PS50891">
    <property type="entry name" value="LOB"/>
    <property type="match status" value="1"/>
</dbReference>
<evidence type="ECO:0000313" key="3">
    <source>
        <dbReference type="EMBL" id="RWR83025.1"/>
    </source>
</evidence>
<accession>A0A443NWW7</accession>
<dbReference type="PANTHER" id="PTHR31301">
    <property type="entry name" value="LOB DOMAIN-CONTAINING PROTEIN 4-RELATED"/>
    <property type="match status" value="1"/>
</dbReference>
<protein>
    <submittedName>
        <fullName evidence="3">LOB domain-containing protein 24-like protein</fullName>
    </submittedName>
</protein>
<evidence type="ECO:0000256" key="1">
    <source>
        <dbReference type="ARBA" id="ARBA00005474"/>
    </source>
</evidence>
<dbReference type="Proteomes" id="UP000283530">
    <property type="component" value="Unassembled WGS sequence"/>
</dbReference>
<feature type="domain" description="LOB" evidence="2">
    <location>
        <begin position="5"/>
        <end position="106"/>
    </location>
</feature>
<organism evidence="3 4">
    <name type="scientific">Cinnamomum micranthum f. kanehirae</name>
    <dbReference type="NCBI Taxonomy" id="337451"/>
    <lineage>
        <taxon>Eukaryota</taxon>
        <taxon>Viridiplantae</taxon>
        <taxon>Streptophyta</taxon>
        <taxon>Embryophyta</taxon>
        <taxon>Tracheophyta</taxon>
        <taxon>Spermatophyta</taxon>
        <taxon>Magnoliopsida</taxon>
        <taxon>Magnoliidae</taxon>
        <taxon>Laurales</taxon>
        <taxon>Lauraceae</taxon>
        <taxon>Cinnamomum</taxon>
    </lineage>
</organism>
<dbReference type="InterPro" id="IPR004883">
    <property type="entry name" value="LOB"/>
</dbReference>
<dbReference type="EMBL" id="QPKB01000004">
    <property type="protein sequence ID" value="RWR83025.1"/>
    <property type="molecule type" value="Genomic_DNA"/>
</dbReference>
<reference evidence="3 4" key="1">
    <citation type="journal article" date="2019" name="Nat. Plants">
        <title>Stout camphor tree genome fills gaps in understanding of flowering plant genome evolution.</title>
        <authorList>
            <person name="Chaw S.M."/>
            <person name="Liu Y.C."/>
            <person name="Wu Y.W."/>
            <person name="Wang H.Y."/>
            <person name="Lin C.I."/>
            <person name="Wu C.S."/>
            <person name="Ke H.M."/>
            <person name="Chang L.Y."/>
            <person name="Hsu C.Y."/>
            <person name="Yang H.T."/>
            <person name="Sudianto E."/>
            <person name="Hsu M.H."/>
            <person name="Wu K.P."/>
            <person name="Wang L.N."/>
            <person name="Leebens-Mack J.H."/>
            <person name="Tsai I.J."/>
        </authorList>
    </citation>
    <scope>NUCLEOTIDE SEQUENCE [LARGE SCALE GENOMIC DNA]</scope>
    <source>
        <strain evidence="4">cv. Chaw 1501</strain>
        <tissue evidence="3">Young leaves</tissue>
    </source>
</reference>
<gene>
    <name evidence="3" type="ORF">CKAN_01176500</name>
</gene>
<dbReference type="PANTHER" id="PTHR31301:SF153">
    <property type="entry name" value="LOB DOMAIN-CONTAINING PROTEIN 26"/>
    <property type="match status" value="1"/>
</dbReference>
<dbReference type="OrthoDB" id="684652at2759"/>
<evidence type="ECO:0000313" key="4">
    <source>
        <dbReference type="Proteomes" id="UP000283530"/>
    </source>
</evidence>